<dbReference type="GO" id="GO:0031146">
    <property type="term" value="P:SCF-dependent proteasomal ubiquitin-dependent protein catabolic process"/>
    <property type="evidence" value="ECO:0007669"/>
    <property type="project" value="TreeGrafter"/>
</dbReference>
<accession>A0A834XXT9</accession>
<name>A0A834XXT9_APHGI</name>
<evidence type="ECO:0008006" key="3">
    <source>
        <dbReference type="Google" id="ProtNLM"/>
    </source>
</evidence>
<dbReference type="PANTHER" id="PTHR13318">
    <property type="entry name" value="PARTNER OF PAIRED, ISOFORM B-RELATED"/>
    <property type="match status" value="1"/>
</dbReference>
<dbReference type="Proteomes" id="UP000639338">
    <property type="component" value="Unassembled WGS sequence"/>
</dbReference>
<reference evidence="1 2" key="1">
    <citation type="submission" date="2020-08" db="EMBL/GenBank/DDBJ databases">
        <title>Aphidius gifuensis genome sequencing and assembly.</title>
        <authorList>
            <person name="Du Z."/>
        </authorList>
    </citation>
    <scope>NUCLEOTIDE SEQUENCE [LARGE SCALE GENOMIC DNA]</scope>
    <source>
        <strain evidence="1">YNYX2018</strain>
        <tissue evidence="1">Adults</tissue>
    </source>
</reference>
<evidence type="ECO:0000313" key="2">
    <source>
        <dbReference type="Proteomes" id="UP000639338"/>
    </source>
</evidence>
<organism evidence="1 2">
    <name type="scientific">Aphidius gifuensis</name>
    <name type="common">Parasitoid wasp</name>
    <dbReference type="NCBI Taxonomy" id="684658"/>
    <lineage>
        <taxon>Eukaryota</taxon>
        <taxon>Metazoa</taxon>
        <taxon>Ecdysozoa</taxon>
        <taxon>Arthropoda</taxon>
        <taxon>Hexapoda</taxon>
        <taxon>Insecta</taxon>
        <taxon>Pterygota</taxon>
        <taxon>Neoptera</taxon>
        <taxon>Endopterygota</taxon>
        <taxon>Hymenoptera</taxon>
        <taxon>Apocrita</taxon>
        <taxon>Ichneumonoidea</taxon>
        <taxon>Braconidae</taxon>
        <taxon>Aphidiinae</taxon>
        <taxon>Aphidius</taxon>
    </lineage>
</organism>
<proteinExistence type="predicted"/>
<dbReference type="GO" id="GO:0019005">
    <property type="term" value="C:SCF ubiquitin ligase complex"/>
    <property type="evidence" value="ECO:0007669"/>
    <property type="project" value="TreeGrafter"/>
</dbReference>
<dbReference type="InterPro" id="IPR032675">
    <property type="entry name" value="LRR_dom_sf"/>
</dbReference>
<sequence>MSTTIEPLEKKIKTDHDEKPVLIDKNTNIYSLDNFCLTKIFSYLTWSEKFQAENVSKKWMSVMQTCWAKEKSYHEHPLALCNKKFGQLLKPGLRNKLLLHCGHYLESCIIRKYISSRAIWLISSRCVNLKHLEIHIKYNNDNCFSNVFKDLQKLRSITIHVYNIHVNDTKILESVTNNIECISFHSHTERMHVKSQFAKVLMKFNSLRFLELIHMDIDENVMQVISSKTTLIHLKLERSKYQQQQLILTNLLNLEYLNLSHIQYLNRDSMDSISKNLFNLRYLNINFCSYTIPLEHLQQLHNLKNLEEINLRGNNNVDDSILRQFTNLKSLNCADCDNVTDFGVMSVIENSPNLEYLDIFETAITVATLTFAYKITNARQTHKLNIIISKYLNGDKRIVQSPFISIKYRTHSCFFICGWCDSKVVTSNSLGHLQIFHPHTPANYHAYE</sequence>
<dbReference type="AlphaFoldDB" id="A0A834XXT9"/>
<dbReference type="SMART" id="SM00367">
    <property type="entry name" value="LRR_CC"/>
    <property type="match status" value="2"/>
</dbReference>
<dbReference type="OrthoDB" id="7689274at2759"/>
<dbReference type="SUPFAM" id="SSF52047">
    <property type="entry name" value="RNI-like"/>
    <property type="match status" value="1"/>
</dbReference>
<evidence type="ECO:0000313" key="1">
    <source>
        <dbReference type="EMBL" id="KAF7994826.1"/>
    </source>
</evidence>
<dbReference type="InterPro" id="IPR006553">
    <property type="entry name" value="Leu-rich_rpt_Cys-con_subtyp"/>
</dbReference>
<protein>
    <recommendedName>
        <fullName evidence="3">F-box domain-containing protein</fullName>
    </recommendedName>
</protein>
<comment type="caution">
    <text evidence="1">The sequence shown here is derived from an EMBL/GenBank/DDBJ whole genome shotgun (WGS) entry which is preliminary data.</text>
</comment>
<gene>
    <name evidence="1" type="ORF">HCN44_004298</name>
</gene>
<dbReference type="EMBL" id="JACMRX010000002">
    <property type="protein sequence ID" value="KAF7994826.1"/>
    <property type="molecule type" value="Genomic_DNA"/>
</dbReference>
<keyword evidence="2" id="KW-1185">Reference proteome</keyword>
<dbReference type="Gene3D" id="3.80.10.10">
    <property type="entry name" value="Ribonuclease Inhibitor"/>
    <property type="match status" value="2"/>
</dbReference>